<protein>
    <recommendedName>
        <fullName evidence="4">Mediator complex subunit 8</fullName>
    </recommendedName>
</protein>
<dbReference type="OrthoDB" id="5568181at2759"/>
<feature type="compositionally biased region" description="Acidic residues" evidence="1">
    <location>
        <begin position="237"/>
        <end position="261"/>
    </location>
</feature>
<keyword evidence="3" id="KW-1185">Reference proteome</keyword>
<comment type="caution">
    <text evidence="2">The sequence shown here is derived from an EMBL/GenBank/DDBJ whole genome shotgun (WGS) entry which is preliminary data.</text>
</comment>
<name>A0A4S4L8G4_9AGAM</name>
<evidence type="ECO:0008006" key="4">
    <source>
        <dbReference type="Google" id="ProtNLM"/>
    </source>
</evidence>
<reference evidence="2 3" key="1">
    <citation type="submission" date="2019-02" db="EMBL/GenBank/DDBJ databases">
        <title>Genome sequencing of the rare red list fungi Phellinidium pouzarii.</title>
        <authorList>
            <person name="Buettner E."/>
            <person name="Kellner H."/>
        </authorList>
    </citation>
    <scope>NUCLEOTIDE SEQUENCE [LARGE SCALE GENOMIC DNA]</scope>
    <source>
        <strain evidence="2 3">DSM 108285</strain>
    </source>
</reference>
<sequence length="282" mass="30678">MATSSNIPLAALPIGQLESTKFKITQLMESVTALQRIVEAGGYNVMPAWPDILAKYNVLLSQTHNLSISLVSASTSQLPHGIDTPTSSVYSKSFAKLALHPSSGFPDAQLDNDLIPLLRNQQTTEVLRLESDTVRRLSERLPTAATQKEHPNTVDTYRAVLKECDLIKTEHDSGCERAVRAVTLLREKYDWKARVAVETEEPEDFVPLSSLSPQHPLSPFNRLSPVPRITNSAGDDIAVDTPDDNEGDDDDSGDDDAELEEVLGPSLQPSPGADESASSTPH</sequence>
<dbReference type="AlphaFoldDB" id="A0A4S4L8G4"/>
<feature type="region of interest" description="Disordered" evidence="1">
    <location>
        <begin position="201"/>
        <end position="282"/>
    </location>
</feature>
<dbReference type="EMBL" id="SGPK01000121">
    <property type="protein sequence ID" value="THH07906.1"/>
    <property type="molecule type" value="Genomic_DNA"/>
</dbReference>
<feature type="compositionally biased region" description="Low complexity" evidence="1">
    <location>
        <begin position="207"/>
        <end position="219"/>
    </location>
</feature>
<evidence type="ECO:0000256" key="1">
    <source>
        <dbReference type="SAM" id="MobiDB-lite"/>
    </source>
</evidence>
<evidence type="ECO:0000313" key="2">
    <source>
        <dbReference type="EMBL" id="THH07906.1"/>
    </source>
</evidence>
<organism evidence="2 3">
    <name type="scientific">Phellinidium pouzarii</name>
    <dbReference type="NCBI Taxonomy" id="167371"/>
    <lineage>
        <taxon>Eukaryota</taxon>
        <taxon>Fungi</taxon>
        <taxon>Dikarya</taxon>
        <taxon>Basidiomycota</taxon>
        <taxon>Agaricomycotina</taxon>
        <taxon>Agaricomycetes</taxon>
        <taxon>Hymenochaetales</taxon>
        <taxon>Hymenochaetaceae</taxon>
        <taxon>Phellinidium</taxon>
    </lineage>
</organism>
<accession>A0A4S4L8G4</accession>
<dbReference type="Proteomes" id="UP000308199">
    <property type="component" value="Unassembled WGS sequence"/>
</dbReference>
<evidence type="ECO:0000313" key="3">
    <source>
        <dbReference type="Proteomes" id="UP000308199"/>
    </source>
</evidence>
<proteinExistence type="predicted"/>
<gene>
    <name evidence="2" type="ORF">EW145_g3060</name>
</gene>
<dbReference type="Gene3D" id="1.20.58.1710">
    <property type="match status" value="1"/>
</dbReference>